<feature type="transmembrane region" description="Helical" evidence="8">
    <location>
        <begin position="170"/>
        <end position="190"/>
    </location>
</feature>
<evidence type="ECO:0000256" key="7">
    <source>
        <dbReference type="ARBA" id="ARBA00023136"/>
    </source>
</evidence>
<comment type="similarity">
    <text evidence="2">Belongs to the binding-protein-dependent transport system permease family. FecCD subfamily.</text>
</comment>
<protein>
    <submittedName>
        <fullName evidence="9">Vitamin B12 import system permease protein BtuC</fullName>
    </submittedName>
</protein>
<feature type="transmembrane region" description="Helical" evidence="8">
    <location>
        <begin position="363"/>
        <end position="380"/>
    </location>
</feature>
<keyword evidence="4" id="KW-1003">Cell membrane</keyword>
<evidence type="ECO:0000256" key="6">
    <source>
        <dbReference type="ARBA" id="ARBA00022989"/>
    </source>
</evidence>
<name>A0A5E7VCT4_PSEFL</name>
<dbReference type="FunFam" id="1.10.3470.10:FF:000001">
    <property type="entry name" value="Vitamin B12 ABC transporter permease BtuC"/>
    <property type="match status" value="1"/>
</dbReference>
<sequence length="384" mass="39966">MPATPSDRLRNSPDAYENTAGLCHGVLPGRHSADRRDQPVTAIFRPRPTLIFLLLLLVLVFWLSLALGPVSLPLSDTLLAGMRLLRLPLDGSDTQQAELILGQIRLPRSLLGIAVGSVLALSGVAMQGLFRNPLADPGLVGVSGGAALGAALAIVGGSLLGGLPPAIEPYLLSVSAFAGGLIVTAVVYRFGRRNGQTDVATMLLAGVAMTAMAGAGVGLFTYLADDATLRTLTFWNLGSLNGASYPRLWPLLIVTLGVALWLPRRAAALNAMLLGESEARHLGFDIERIKLELVLCTALGVGAAVAAAGLIGFIGLVVPHLMRLLVGPDHRVLLPASLLAGASLLLLADLAARLLLAPAELPIGIVTALIGAPFFLYLLVRGRS</sequence>
<dbReference type="EMBL" id="CABVJE010000023">
    <property type="protein sequence ID" value="VVQ19458.1"/>
    <property type="molecule type" value="Genomic_DNA"/>
</dbReference>
<feature type="transmembrane region" description="Helical" evidence="8">
    <location>
        <begin position="244"/>
        <end position="262"/>
    </location>
</feature>
<feature type="transmembrane region" description="Helical" evidence="8">
    <location>
        <begin position="142"/>
        <end position="164"/>
    </location>
</feature>
<evidence type="ECO:0000256" key="2">
    <source>
        <dbReference type="ARBA" id="ARBA00007935"/>
    </source>
</evidence>
<evidence type="ECO:0000256" key="1">
    <source>
        <dbReference type="ARBA" id="ARBA00004651"/>
    </source>
</evidence>
<keyword evidence="6 8" id="KW-1133">Transmembrane helix</keyword>
<dbReference type="GO" id="GO:0033214">
    <property type="term" value="P:siderophore-iron import into cell"/>
    <property type="evidence" value="ECO:0007669"/>
    <property type="project" value="TreeGrafter"/>
</dbReference>
<dbReference type="PANTHER" id="PTHR30472:SF25">
    <property type="entry name" value="ABC TRANSPORTER PERMEASE PROTEIN MJ0876-RELATED"/>
    <property type="match status" value="1"/>
</dbReference>
<feature type="transmembrane region" description="Helical" evidence="8">
    <location>
        <begin position="50"/>
        <end position="72"/>
    </location>
</feature>
<dbReference type="GO" id="GO:0022857">
    <property type="term" value="F:transmembrane transporter activity"/>
    <property type="evidence" value="ECO:0007669"/>
    <property type="project" value="InterPro"/>
</dbReference>
<reference evidence="9 10" key="1">
    <citation type="submission" date="2019-09" db="EMBL/GenBank/DDBJ databases">
        <authorList>
            <person name="Chandra G."/>
            <person name="Truman W A."/>
        </authorList>
    </citation>
    <scope>NUCLEOTIDE SEQUENCE [LARGE SCALE GENOMIC DNA]</scope>
    <source>
        <strain evidence="9">PS938</strain>
    </source>
</reference>
<dbReference type="Proteomes" id="UP000327191">
    <property type="component" value="Unassembled WGS sequence"/>
</dbReference>
<dbReference type="Gene3D" id="1.10.3470.10">
    <property type="entry name" value="ABC transporter involved in vitamin B12 uptake, BtuC"/>
    <property type="match status" value="1"/>
</dbReference>
<feature type="transmembrane region" description="Helical" evidence="8">
    <location>
        <begin position="110"/>
        <end position="130"/>
    </location>
</feature>
<dbReference type="SUPFAM" id="SSF81345">
    <property type="entry name" value="ABC transporter involved in vitamin B12 uptake, BtuC"/>
    <property type="match status" value="1"/>
</dbReference>
<evidence type="ECO:0000256" key="5">
    <source>
        <dbReference type="ARBA" id="ARBA00022692"/>
    </source>
</evidence>
<keyword evidence="3" id="KW-0813">Transport</keyword>
<evidence type="ECO:0000313" key="10">
    <source>
        <dbReference type="Proteomes" id="UP000327191"/>
    </source>
</evidence>
<dbReference type="AlphaFoldDB" id="A0A5E7VCT4"/>
<feature type="transmembrane region" description="Helical" evidence="8">
    <location>
        <begin position="202"/>
        <end position="224"/>
    </location>
</feature>
<evidence type="ECO:0000313" key="9">
    <source>
        <dbReference type="EMBL" id="VVQ19458.1"/>
    </source>
</evidence>
<dbReference type="CDD" id="cd06550">
    <property type="entry name" value="TM_ABC_iron-siderophores_like"/>
    <property type="match status" value="1"/>
</dbReference>
<dbReference type="PANTHER" id="PTHR30472">
    <property type="entry name" value="FERRIC ENTEROBACTIN TRANSPORT SYSTEM PERMEASE PROTEIN"/>
    <property type="match status" value="1"/>
</dbReference>
<feature type="transmembrane region" description="Helical" evidence="8">
    <location>
        <begin position="293"/>
        <end position="318"/>
    </location>
</feature>
<accession>A0A5E7VCT4</accession>
<dbReference type="GO" id="GO:0005886">
    <property type="term" value="C:plasma membrane"/>
    <property type="evidence" value="ECO:0007669"/>
    <property type="project" value="UniProtKB-SubCell"/>
</dbReference>
<dbReference type="InterPro" id="IPR000522">
    <property type="entry name" value="ABC_transptr_permease_BtuC"/>
</dbReference>
<dbReference type="Pfam" id="PF01032">
    <property type="entry name" value="FecCD"/>
    <property type="match status" value="1"/>
</dbReference>
<evidence type="ECO:0000256" key="4">
    <source>
        <dbReference type="ARBA" id="ARBA00022475"/>
    </source>
</evidence>
<dbReference type="InterPro" id="IPR037294">
    <property type="entry name" value="ABC_BtuC-like"/>
</dbReference>
<keyword evidence="7 8" id="KW-0472">Membrane</keyword>
<proteinExistence type="inferred from homology"/>
<evidence type="ECO:0000256" key="3">
    <source>
        <dbReference type="ARBA" id="ARBA00022448"/>
    </source>
</evidence>
<gene>
    <name evidence="9" type="primary">btuC</name>
    <name evidence="9" type="ORF">PS938_04736</name>
</gene>
<keyword evidence="5 8" id="KW-0812">Transmembrane</keyword>
<evidence type="ECO:0000256" key="8">
    <source>
        <dbReference type="SAM" id="Phobius"/>
    </source>
</evidence>
<comment type="subcellular location">
    <subcellularLocation>
        <location evidence="1">Cell membrane</location>
        <topology evidence="1">Multi-pass membrane protein</topology>
    </subcellularLocation>
</comment>
<organism evidence="9 10">
    <name type="scientific">Pseudomonas fluorescens</name>
    <dbReference type="NCBI Taxonomy" id="294"/>
    <lineage>
        <taxon>Bacteria</taxon>
        <taxon>Pseudomonadati</taxon>
        <taxon>Pseudomonadota</taxon>
        <taxon>Gammaproteobacteria</taxon>
        <taxon>Pseudomonadales</taxon>
        <taxon>Pseudomonadaceae</taxon>
        <taxon>Pseudomonas</taxon>
    </lineage>
</organism>
<feature type="transmembrane region" description="Helical" evidence="8">
    <location>
        <begin position="338"/>
        <end position="356"/>
    </location>
</feature>